<sequence length="141" mass="15782">MNSRTLRRIVLHHLSIALTQGWWKAERPGRTPRHVFGRSRIATAMITAHFADGSARAENLEVNDASTDVLVLVWDTEPFVILTPVAFFGVARHEEVVVDYTTVSTPVLGASQPAVTPFCWGLYCFLSVHDHIREENEGTIK</sequence>
<protein>
    <submittedName>
        <fullName evidence="2">Uncharacterized protein</fullName>
    </submittedName>
</protein>
<dbReference type="Proteomes" id="UP001201980">
    <property type="component" value="Unassembled WGS sequence"/>
</dbReference>
<organism evidence="2 3">
    <name type="scientific">Zalerion maritima</name>
    <dbReference type="NCBI Taxonomy" id="339359"/>
    <lineage>
        <taxon>Eukaryota</taxon>
        <taxon>Fungi</taxon>
        <taxon>Dikarya</taxon>
        <taxon>Ascomycota</taxon>
        <taxon>Pezizomycotina</taxon>
        <taxon>Sordariomycetes</taxon>
        <taxon>Lulworthiomycetidae</taxon>
        <taxon>Lulworthiales</taxon>
        <taxon>Lulworthiaceae</taxon>
        <taxon>Zalerion</taxon>
    </lineage>
</organism>
<evidence type="ECO:0000313" key="3">
    <source>
        <dbReference type="Proteomes" id="UP001201980"/>
    </source>
</evidence>
<dbReference type="AlphaFoldDB" id="A0AAD5WU44"/>
<evidence type="ECO:0000313" key="2">
    <source>
        <dbReference type="EMBL" id="KAJ2902114.1"/>
    </source>
</evidence>
<reference evidence="2" key="1">
    <citation type="submission" date="2022-07" db="EMBL/GenBank/DDBJ databases">
        <title>Draft genome sequence of Zalerion maritima ATCC 34329, a (micro)plastics degrading marine fungus.</title>
        <authorList>
            <person name="Paco A."/>
            <person name="Goncalves M.F.M."/>
            <person name="Rocha-Santos T.A.P."/>
            <person name="Alves A."/>
        </authorList>
    </citation>
    <scope>NUCLEOTIDE SEQUENCE</scope>
    <source>
        <strain evidence="2">ATCC 34329</strain>
    </source>
</reference>
<feature type="signal peptide" evidence="1">
    <location>
        <begin position="1"/>
        <end position="21"/>
    </location>
</feature>
<evidence type="ECO:0000256" key="1">
    <source>
        <dbReference type="SAM" id="SignalP"/>
    </source>
</evidence>
<keyword evidence="3" id="KW-1185">Reference proteome</keyword>
<name>A0AAD5WU44_9PEZI</name>
<dbReference type="EMBL" id="JAKWBI020000124">
    <property type="protein sequence ID" value="KAJ2902114.1"/>
    <property type="molecule type" value="Genomic_DNA"/>
</dbReference>
<gene>
    <name evidence="2" type="ORF">MKZ38_001023</name>
</gene>
<feature type="chain" id="PRO_5042246584" evidence="1">
    <location>
        <begin position="22"/>
        <end position="141"/>
    </location>
</feature>
<proteinExistence type="predicted"/>
<keyword evidence="1" id="KW-0732">Signal</keyword>
<accession>A0AAD5WU44</accession>
<comment type="caution">
    <text evidence="2">The sequence shown here is derived from an EMBL/GenBank/DDBJ whole genome shotgun (WGS) entry which is preliminary data.</text>
</comment>